<keyword evidence="3" id="KW-0274">FAD</keyword>
<keyword evidence="2" id="KW-0285">Flavoprotein</keyword>
<keyword evidence="4" id="KW-0560">Oxidoreductase</keyword>
<feature type="transmembrane region" description="Helical" evidence="5">
    <location>
        <begin position="21"/>
        <end position="41"/>
    </location>
</feature>
<keyword evidence="5" id="KW-0812">Transmembrane</keyword>
<evidence type="ECO:0008006" key="7">
    <source>
        <dbReference type="Google" id="ProtNLM"/>
    </source>
</evidence>
<evidence type="ECO:0000256" key="2">
    <source>
        <dbReference type="ARBA" id="ARBA00022630"/>
    </source>
</evidence>
<name>A0A0B7KKL0_BIOOC</name>
<proteinExistence type="inferred from homology"/>
<dbReference type="InterPro" id="IPR051209">
    <property type="entry name" value="FAD-bind_Monooxygenase_sf"/>
</dbReference>
<gene>
    <name evidence="6" type="ORF">BN869_000014226_1</name>
</gene>
<evidence type="ECO:0000313" key="6">
    <source>
        <dbReference type="EMBL" id="CEO58168.1"/>
    </source>
</evidence>
<evidence type="ECO:0000256" key="4">
    <source>
        <dbReference type="ARBA" id="ARBA00023002"/>
    </source>
</evidence>
<comment type="similarity">
    <text evidence="1">Belongs to the FAD-binding monooxygenase family.</text>
</comment>
<protein>
    <recommendedName>
        <fullName evidence="7">FAD/NAD(P)-binding domain-containing protein</fullName>
    </recommendedName>
</protein>
<evidence type="ECO:0000256" key="1">
    <source>
        <dbReference type="ARBA" id="ARBA00010139"/>
    </source>
</evidence>
<dbReference type="InterPro" id="IPR020946">
    <property type="entry name" value="Flavin_mOase-like"/>
</dbReference>
<sequence>MAYSNGNAGHVARRHVDTTRPLKVVIIGAGISGIISAIKLLDSVQNLSLKIYDKNEDLGGTWFENRYPGCACDIPAHTYQLSWDHNAAWTQFYATAPEILKYWQRVAEKYDIKRYMKFSHRATEARWDESAARWAVTLQDKRGHTVHDDCDVFISAVGILNAWDWPSIPGLGDYKGKLMHSAAWDTSFDLEGKSVAVIGAGSSGIQIVPNIQPMVKRLDHYVRGKTWIATPMADQELKKRGVKGSNFAFSPDEIKDWESDPKSYLEYRKQVETTVQTGFQATLRASIEQKEARPYFETLMAQRLSKKPTVLSHILPDFPPFCKRLTPGPGYLEALTEENVQVIPERIQSVTETGILTTDNKHREVDAIVCATGFNTSFTNRFPVYGIGGALLFGEERQRQNRSRLSTYLSTAVDGFPNFFLFLGPNSGVGHGNLLMIVERLADYCAKTLRKMQTQNILTIQPRTSAVDSFSAFCEEYFKETVFSADCSSWYKVGGKVAALWPGSSLHAIKTLEEPRWEDFKYTFLNDNFTAWLGDGSTEADHDPNADKAYYLTSTQLIKDNLAEKRPSVA</sequence>
<dbReference type="GO" id="GO:0004499">
    <property type="term" value="F:N,N-dimethylaniline monooxygenase activity"/>
    <property type="evidence" value="ECO:0007669"/>
    <property type="project" value="InterPro"/>
</dbReference>
<dbReference type="GO" id="GO:0050661">
    <property type="term" value="F:NADP binding"/>
    <property type="evidence" value="ECO:0007669"/>
    <property type="project" value="InterPro"/>
</dbReference>
<dbReference type="Gene3D" id="3.50.50.60">
    <property type="entry name" value="FAD/NAD(P)-binding domain"/>
    <property type="match status" value="3"/>
</dbReference>
<reference evidence="6" key="1">
    <citation type="submission" date="2015-01" db="EMBL/GenBank/DDBJ databases">
        <authorList>
            <person name="Durling Mikael"/>
        </authorList>
    </citation>
    <scope>NUCLEOTIDE SEQUENCE</scope>
</reference>
<keyword evidence="5" id="KW-0472">Membrane</keyword>
<dbReference type="EMBL" id="CDPU01000437">
    <property type="protein sequence ID" value="CEO58168.1"/>
    <property type="molecule type" value="Genomic_DNA"/>
</dbReference>
<evidence type="ECO:0000256" key="5">
    <source>
        <dbReference type="SAM" id="Phobius"/>
    </source>
</evidence>
<dbReference type="PANTHER" id="PTHR42877:SF7">
    <property type="entry name" value="FLAVIN-BINDING MONOOXYGENASE-RELATED"/>
    <property type="match status" value="1"/>
</dbReference>
<dbReference type="PANTHER" id="PTHR42877">
    <property type="entry name" value="L-ORNITHINE N(5)-MONOOXYGENASE-RELATED"/>
    <property type="match status" value="1"/>
</dbReference>
<keyword evidence="5" id="KW-1133">Transmembrane helix</keyword>
<dbReference type="GO" id="GO:0050660">
    <property type="term" value="F:flavin adenine dinucleotide binding"/>
    <property type="evidence" value="ECO:0007669"/>
    <property type="project" value="InterPro"/>
</dbReference>
<organism evidence="6">
    <name type="scientific">Bionectria ochroleuca</name>
    <name type="common">Gliocladium roseum</name>
    <dbReference type="NCBI Taxonomy" id="29856"/>
    <lineage>
        <taxon>Eukaryota</taxon>
        <taxon>Fungi</taxon>
        <taxon>Dikarya</taxon>
        <taxon>Ascomycota</taxon>
        <taxon>Pezizomycotina</taxon>
        <taxon>Sordariomycetes</taxon>
        <taxon>Hypocreomycetidae</taxon>
        <taxon>Hypocreales</taxon>
        <taxon>Bionectriaceae</taxon>
        <taxon>Clonostachys</taxon>
    </lineage>
</organism>
<dbReference type="SUPFAM" id="SSF51905">
    <property type="entry name" value="FAD/NAD(P)-binding domain"/>
    <property type="match status" value="1"/>
</dbReference>
<accession>A0A0B7KKL0</accession>
<dbReference type="Pfam" id="PF00743">
    <property type="entry name" value="FMO-like"/>
    <property type="match status" value="1"/>
</dbReference>
<dbReference type="InterPro" id="IPR036188">
    <property type="entry name" value="FAD/NAD-bd_sf"/>
</dbReference>
<dbReference type="AlphaFoldDB" id="A0A0B7KKL0"/>
<evidence type="ECO:0000256" key="3">
    <source>
        <dbReference type="ARBA" id="ARBA00022827"/>
    </source>
</evidence>